<dbReference type="InterPro" id="IPR039742">
    <property type="entry name" value="Shq1"/>
</dbReference>
<comment type="similarity">
    <text evidence="1">Belongs to the SHQ1 family.</text>
</comment>
<dbReference type="InterPro" id="IPR008978">
    <property type="entry name" value="HSP20-like_chaperone"/>
</dbReference>
<dbReference type="OrthoDB" id="73639at2759"/>
<dbReference type="AlphaFoldDB" id="A0A060S8Z3"/>
<dbReference type="CDD" id="cd06463">
    <property type="entry name" value="p23_like"/>
    <property type="match status" value="1"/>
</dbReference>
<evidence type="ECO:0000256" key="2">
    <source>
        <dbReference type="SAM" id="MobiDB-lite"/>
    </source>
</evidence>
<evidence type="ECO:0000313" key="4">
    <source>
        <dbReference type="EMBL" id="CDO70721.1"/>
    </source>
</evidence>
<feature type="domain" description="CS" evidence="3">
    <location>
        <begin position="1"/>
        <end position="89"/>
    </location>
</feature>
<dbReference type="InterPro" id="IPR007009">
    <property type="entry name" value="Shq1_C"/>
</dbReference>
<dbReference type="InterPro" id="IPR007052">
    <property type="entry name" value="CS_dom"/>
</dbReference>
<protein>
    <recommendedName>
        <fullName evidence="3">CS domain-containing protein</fullName>
    </recommendedName>
</protein>
<dbReference type="PANTHER" id="PTHR12967">
    <property type="entry name" value="PROTEIN SHQ1 HOMOLOG"/>
    <property type="match status" value="1"/>
</dbReference>
<dbReference type="Pfam" id="PF04925">
    <property type="entry name" value="SHQ1"/>
    <property type="match status" value="1"/>
</dbReference>
<dbReference type="SUPFAM" id="SSF49764">
    <property type="entry name" value="HSP20-like chaperones"/>
    <property type="match status" value="1"/>
</dbReference>
<organism evidence="4 5">
    <name type="scientific">Pycnoporus cinnabarinus</name>
    <name type="common">Cinnabar-red polypore</name>
    <name type="synonym">Trametes cinnabarina</name>
    <dbReference type="NCBI Taxonomy" id="5643"/>
    <lineage>
        <taxon>Eukaryota</taxon>
        <taxon>Fungi</taxon>
        <taxon>Dikarya</taxon>
        <taxon>Basidiomycota</taxon>
        <taxon>Agaricomycotina</taxon>
        <taxon>Agaricomycetes</taxon>
        <taxon>Polyporales</taxon>
        <taxon>Polyporaceae</taxon>
        <taxon>Trametes</taxon>
    </lineage>
</organism>
<dbReference type="EMBL" id="CCBP010000092">
    <property type="protein sequence ID" value="CDO70721.1"/>
    <property type="molecule type" value="Genomic_DNA"/>
</dbReference>
<dbReference type="Proteomes" id="UP000029665">
    <property type="component" value="Unassembled WGS sequence"/>
</dbReference>
<dbReference type="GO" id="GO:0005654">
    <property type="term" value="C:nucleoplasm"/>
    <property type="evidence" value="ECO:0007669"/>
    <property type="project" value="TreeGrafter"/>
</dbReference>
<dbReference type="GO" id="GO:0000493">
    <property type="term" value="P:box H/ACA snoRNP assembly"/>
    <property type="evidence" value="ECO:0007669"/>
    <property type="project" value="InterPro"/>
</dbReference>
<dbReference type="GO" id="GO:0051082">
    <property type="term" value="F:unfolded protein binding"/>
    <property type="evidence" value="ECO:0007669"/>
    <property type="project" value="TreeGrafter"/>
</dbReference>
<dbReference type="PROSITE" id="PS51203">
    <property type="entry name" value="CS"/>
    <property type="match status" value="1"/>
</dbReference>
<dbReference type="Pfam" id="PF21413">
    <property type="entry name" value="SHQ1-like_CS"/>
    <property type="match status" value="1"/>
</dbReference>
<dbReference type="OMA" id="HNIESAW"/>
<dbReference type="PANTHER" id="PTHR12967:SF0">
    <property type="entry name" value="PROTEIN SHQ1 HOMOLOG"/>
    <property type="match status" value="1"/>
</dbReference>
<dbReference type="STRING" id="5643.A0A060S8Z3"/>
<comment type="caution">
    <text evidence="4">The sequence shown here is derived from an EMBL/GenBank/DDBJ whole genome shotgun (WGS) entry which is preliminary data.</text>
</comment>
<sequence length="473" mass="54017">MITPRFSCSQTENSVIVTIYCPSVRASDVEINVDETLFSVHINPYFLRLNFPHPLVEDDASSAVYDPSTGYLTVTLTKETPGQEFKDLDLLAKLLAPRPSKTAPPVPVIEVLDSTDADLGDTDNDLVTRTQELTLEQQEILEAAENDWQLPQKVPEPLPALQTSAGRRYGFLDMHSGYFNHVEHSENEVNELGADAETCPPQERRERRLKHEEQKWDEEHYMADYADDGYIQELIAWLNPHTTSTEELQYTEKENLAMLRLPRKEYLATPEQTHNLYLTLLTLLFAYAYEIRTTQYDPTPESAWTISSLTPAFSALDPPPYVFFPEPEPSDFSEAELAATFIASYRRSLAFPLYRSFALAEACRADVAALLARGKRVVTRCLLEMKDILDHHDVYYVYSKIWVDDFCVWTLAYADDNVLTRLAERVKTLPMKKAMIGWDLDELEALTREDAERAPDSDDESEDEIERMLPAPL</sequence>
<dbReference type="Gene3D" id="2.60.40.790">
    <property type="match status" value="1"/>
</dbReference>
<dbReference type="HOGENOM" id="CLU_030217_1_0_1"/>
<accession>A0A060S8Z3</accession>
<dbReference type="InterPro" id="IPR048696">
    <property type="entry name" value="SHQ1-like_CS"/>
</dbReference>
<dbReference type="GO" id="GO:0005737">
    <property type="term" value="C:cytoplasm"/>
    <property type="evidence" value="ECO:0007669"/>
    <property type="project" value="TreeGrafter"/>
</dbReference>
<evidence type="ECO:0000313" key="5">
    <source>
        <dbReference type="Proteomes" id="UP000029665"/>
    </source>
</evidence>
<reference evidence="4" key="1">
    <citation type="submission" date="2014-01" db="EMBL/GenBank/DDBJ databases">
        <title>The genome of the white-rot fungus Pycnoporus cinnabarinus: a basidiomycete model with a versatile arsenal for lignocellulosic biomass breakdown.</title>
        <authorList>
            <person name="Levasseur A."/>
            <person name="Lomascolo A."/>
            <person name="Ruiz-Duenas F.J."/>
            <person name="Uzan E."/>
            <person name="Piumi F."/>
            <person name="Kues U."/>
            <person name="Ram A.F.J."/>
            <person name="Murat C."/>
            <person name="Haon M."/>
            <person name="Benoit I."/>
            <person name="Arfi Y."/>
            <person name="Chevret D."/>
            <person name="Drula E."/>
            <person name="Kwon M.J."/>
            <person name="Gouret P."/>
            <person name="Lesage-Meessen L."/>
            <person name="Lombard V."/>
            <person name="Mariette J."/>
            <person name="Noirot C."/>
            <person name="Park J."/>
            <person name="Patyshakuliyeva A."/>
            <person name="Wieneger R.A.B."/>
            <person name="Wosten H.A.B."/>
            <person name="Martin F."/>
            <person name="Coutinho P.M."/>
            <person name="de Vries R."/>
            <person name="Martinez A.T."/>
            <person name="Klopp C."/>
            <person name="Pontarotti P."/>
            <person name="Henrissat B."/>
            <person name="Record E."/>
        </authorList>
    </citation>
    <scope>NUCLEOTIDE SEQUENCE [LARGE SCALE GENOMIC DNA]</scope>
    <source>
        <strain evidence="4">BRFM137</strain>
    </source>
</reference>
<gene>
    <name evidence="4" type="ORF">BN946_scf184798.g36</name>
</gene>
<name>A0A060S8Z3_PYCCI</name>
<proteinExistence type="inferred from homology"/>
<keyword evidence="5" id="KW-1185">Reference proteome</keyword>
<evidence type="ECO:0000256" key="1">
    <source>
        <dbReference type="ARBA" id="ARBA00005607"/>
    </source>
</evidence>
<evidence type="ECO:0000259" key="3">
    <source>
        <dbReference type="PROSITE" id="PS51203"/>
    </source>
</evidence>
<feature type="region of interest" description="Disordered" evidence="2">
    <location>
        <begin position="448"/>
        <end position="473"/>
    </location>
</feature>